<keyword evidence="16" id="KW-1185">Reference proteome</keyword>
<keyword evidence="10" id="KW-0408">Iron</keyword>
<accession>A0AA41ZI11</accession>
<gene>
    <name evidence="15" type="ORF">OQ287_08215</name>
</gene>
<dbReference type="GO" id="GO:0005886">
    <property type="term" value="C:plasma membrane"/>
    <property type="evidence" value="ECO:0007669"/>
    <property type="project" value="UniProtKB-SubCell"/>
</dbReference>
<comment type="similarity">
    <text evidence="12">Belongs to the cytochrome b561 family.</text>
</comment>
<evidence type="ECO:0000256" key="13">
    <source>
        <dbReference type="SAM" id="Phobius"/>
    </source>
</evidence>
<evidence type="ECO:0000256" key="8">
    <source>
        <dbReference type="ARBA" id="ARBA00022982"/>
    </source>
</evidence>
<evidence type="ECO:0000313" key="15">
    <source>
        <dbReference type="EMBL" id="MCX2524223.1"/>
    </source>
</evidence>
<dbReference type="InterPro" id="IPR016174">
    <property type="entry name" value="Di-haem_cyt_TM"/>
</dbReference>
<keyword evidence="4" id="KW-1003">Cell membrane</keyword>
<dbReference type="RefSeq" id="WP_250935155.1">
    <property type="nucleotide sequence ID" value="NZ_JAMLJK010000001.1"/>
</dbReference>
<reference evidence="15" key="1">
    <citation type="submission" date="2022-11" db="EMBL/GenBank/DDBJ databases">
        <title>Larsenimonas rhizosphaerae sp. nov., isolated from a tidal mudflat.</title>
        <authorList>
            <person name="Lee S.D."/>
            <person name="Kim I.S."/>
        </authorList>
    </citation>
    <scope>NUCLEOTIDE SEQUENCE</scope>
    <source>
        <strain evidence="15">GH2-1</strain>
    </source>
</reference>
<feature type="transmembrane region" description="Helical" evidence="13">
    <location>
        <begin position="94"/>
        <end position="111"/>
    </location>
</feature>
<dbReference type="GO" id="GO:0022904">
    <property type="term" value="P:respiratory electron transport chain"/>
    <property type="evidence" value="ECO:0007669"/>
    <property type="project" value="InterPro"/>
</dbReference>
<keyword evidence="8" id="KW-0249">Electron transport</keyword>
<evidence type="ECO:0000256" key="5">
    <source>
        <dbReference type="ARBA" id="ARBA00022617"/>
    </source>
</evidence>
<sequence>MPAPVARPTRWPLTSRMLHAISALAVFGMFASGWWMTSLGYYDSWYHRAPWWHKSFGLTLLALTLWRVITRLLTTAPPAHGSALEQRAAHGGHLLLYILLFSVLLTGYLISTAEGSGVSVFGWFTVPALITPFRDQATIAGSIHWYCAWALVILATGHGLFALKHHFIDRHDTLTRMFSGRSRH</sequence>
<name>A0AA41ZI11_9GAMM</name>
<keyword evidence="3" id="KW-0813">Transport</keyword>
<evidence type="ECO:0000256" key="4">
    <source>
        <dbReference type="ARBA" id="ARBA00022475"/>
    </source>
</evidence>
<dbReference type="PANTHER" id="PTHR30529">
    <property type="entry name" value="CYTOCHROME B561"/>
    <property type="match status" value="1"/>
</dbReference>
<keyword evidence="11 13" id="KW-0472">Membrane</keyword>
<dbReference type="EMBL" id="JAPIVE010000002">
    <property type="protein sequence ID" value="MCX2524223.1"/>
    <property type="molecule type" value="Genomic_DNA"/>
</dbReference>
<dbReference type="GO" id="GO:0046872">
    <property type="term" value="F:metal ion binding"/>
    <property type="evidence" value="ECO:0007669"/>
    <property type="project" value="UniProtKB-KW"/>
</dbReference>
<dbReference type="Proteomes" id="UP001165678">
    <property type="component" value="Unassembled WGS sequence"/>
</dbReference>
<dbReference type="SUPFAM" id="SSF81342">
    <property type="entry name" value="Transmembrane di-heme cytochromes"/>
    <property type="match status" value="1"/>
</dbReference>
<dbReference type="InterPro" id="IPR011577">
    <property type="entry name" value="Cyt_b561_bac/Ni-Hgenase"/>
</dbReference>
<dbReference type="GO" id="GO:0020037">
    <property type="term" value="F:heme binding"/>
    <property type="evidence" value="ECO:0007669"/>
    <property type="project" value="TreeGrafter"/>
</dbReference>
<comment type="caution">
    <text evidence="15">The sequence shown here is derived from an EMBL/GenBank/DDBJ whole genome shotgun (WGS) entry which is preliminary data.</text>
</comment>
<dbReference type="AlphaFoldDB" id="A0AA41ZI11"/>
<evidence type="ECO:0000256" key="2">
    <source>
        <dbReference type="ARBA" id="ARBA00004651"/>
    </source>
</evidence>
<feature type="transmembrane region" description="Helical" evidence="13">
    <location>
        <begin position="143"/>
        <end position="163"/>
    </location>
</feature>
<evidence type="ECO:0000256" key="10">
    <source>
        <dbReference type="ARBA" id="ARBA00023004"/>
    </source>
</evidence>
<evidence type="ECO:0000259" key="14">
    <source>
        <dbReference type="Pfam" id="PF01292"/>
    </source>
</evidence>
<comment type="cofactor">
    <cofactor evidence="1">
        <name>heme b</name>
        <dbReference type="ChEBI" id="CHEBI:60344"/>
    </cofactor>
</comment>
<feature type="transmembrane region" description="Helical" evidence="13">
    <location>
        <begin position="56"/>
        <end position="73"/>
    </location>
</feature>
<dbReference type="Gene3D" id="1.20.950.20">
    <property type="entry name" value="Transmembrane di-heme cytochromes, Chain C"/>
    <property type="match status" value="1"/>
</dbReference>
<proteinExistence type="inferred from homology"/>
<keyword evidence="6 13" id="KW-0812">Transmembrane</keyword>
<feature type="transmembrane region" description="Helical" evidence="13">
    <location>
        <begin position="17"/>
        <end position="36"/>
    </location>
</feature>
<keyword evidence="9 13" id="KW-1133">Transmembrane helix</keyword>
<evidence type="ECO:0000313" key="16">
    <source>
        <dbReference type="Proteomes" id="UP001165678"/>
    </source>
</evidence>
<evidence type="ECO:0000256" key="12">
    <source>
        <dbReference type="ARBA" id="ARBA00037975"/>
    </source>
</evidence>
<dbReference type="InterPro" id="IPR052168">
    <property type="entry name" value="Cytochrome_b561_oxidase"/>
</dbReference>
<comment type="subcellular location">
    <subcellularLocation>
        <location evidence="2">Cell membrane</location>
        <topology evidence="2">Multi-pass membrane protein</topology>
    </subcellularLocation>
</comment>
<feature type="domain" description="Cytochrome b561 bacterial/Ni-hydrogenase" evidence="14">
    <location>
        <begin position="10"/>
        <end position="180"/>
    </location>
</feature>
<keyword evidence="5" id="KW-0349">Heme</keyword>
<protein>
    <submittedName>
        <fullName evidence="15">Cytochrome b</fullName>
    </submittedName>
</protein>
<evidence type="ECO:0000256" key="6">
    <source>
        <dbReference type="ARBA" id="ARBA00022692"/>
    </source>
</evidence>
<dbReference type="Pfam" id="PF01292">
    <property type="entry name" value="Ni_hydr_CYTB"/>
    <property type="match status" value="1"/>
</dbReference>
<evidence type="ECO:0000256" key="7">
    <source>
        <dbReference type="ARBA" id="ARBA00022723"/>
    </source>
</evidence>
<keyword evidence="7" id="KW-0479">Metal-binding</keyword>
<evidence type="ECO:0000256" key="1">
    <source>
        <dbReference type="ARBA" id="ARBA00001970"/>
    </source>
</evidence>
<evidence type="ECO:0000256" key="9">
    <source>
        <dbReference type="ARBA" id="ARBA00022989"/>
    </source>
</evidence>
<evidence type="ECO:0000256" key="11">
    <source>
        <dbReference type="ARBA" id="ARBA00023136"/>
    </source>
</evidence>
<dbReference type="PANTHER" id="PTHR30529:SF1">
    <property type="entry name" value="CYTOCHROME B561 HOMOLOG 2"/>
    <property type="match status" value="1"/>
</dbReference>
<evidence type="ECO:0000256" key="3">
    <source>
        <dbReference type="ARBA" id="ARBA00022448"/>
    </source>
</evidence>
<dbReference type="GO" id="GO:0009055">
    <property type="term" value="F:electron transfer activity"/>
    <property type="evidence" value="ECO:0007669"/>
    <property type="project" value="InterPro"/>
</dbReference>
<organism evidence="15 16">
    <name type="scientific">Larsenimonas rhizosphaerae</name>
    <dbReference type="NCBI Taxonomy" id="2944682"/>
    <lineage>
        <taxon>Bacteria</taxon>
        <taxon>Pseudomonadati</taxon>
        <taxon>Pseudomonadota</taxon>
        <taxon>Gammaproteobacteria</taxon>
        <taxon>Oceanospirillales</taxon>
        <taxon>Halomonadaceae</taxon>
        <taxon>Larsenimonas</taxon>
    </lineage>
</organism>